<evidence type="ECO:0000256" key="3">
    <source>
        <dbReference type="ARBA" id="ARBA00023002"/>
    </source>
</evidence>
<dbReference type="GO" id="GO:0034599">
    <property type="term" value="P:cellular response to oxidative stress"/>
    <property type="evidence" value="ECO:0007669"/>
    <property type="project" value="InterPro"/>
</dbReference>
<feature type="signal peptide" evidence="5">
    <location>
        <begin position="1"/>
        <end position="21"/>
    </location>
</feature>
<dbReference type="Gene3D" id="1.10.520.10">
    <property type="match status" value="1"/>
</dbReference>
<keyword evidence="2" id="KW-0408">Iron</keyword>
<evidence type="ECO:0000256" key="2">
    <source>
        <dbReference type="ARBA" id="ARBA00022617"/>
    </source>
</evidence>
<dbReference type="OrthoDB" id="5985073at2759"/>
<name>A0A8T9BVA2_9HELO</name>
<dbReference type="InterPro" id="IPR044831">
    <property type="entry name" value="Ccp1-like"/>
</dbReference>
<dbReference type="PANTHER" id="PTHR31356:SF53">
    <property type="entry name" value="HEME PEROXIDASE"/>
    <property type="match status" value="1"/>
</dbReference>
<dbReference type="GO" id="GO:0004601">
    <property type="term" value="F:peroxidase activity"/>
    <property type="evidence" value="ECO:0007669"/>
    <property type="project" value="UniProtKB-KW"/>
</dbReference>
<dbReference type="GO" id="GO:0042744">
    <property type="term" value="P:hydrogen peroxide catabolic process"/>
    <property type="evidence" value="ECO:0007669"/>
    <property type="project" value="TreeGrafter"/>
</dbReference>
<feature type="domain" description="Plant heme peroxidase family profile" evidence="6">
    <location>
        <begin position="75"/>
        <end position="345"/>
    </location>
</feature>
<evidence type="ECO:0000259" key="6">
    <source>
        <dbReference type="PROSITE" id="PS50873"/>
    </source>
</evidence>
<dbReference type="GO" id="GO:0046872">
    <property type="term" value="F:metal ion binding"/>
    <property type="evidence" value="ECO:0007669"/>
    <property type="project" value="UniProtKB-UniRule"/>
</dbReference>
<dbReference type="Proteomes" id="UP000469558">
    <property type="component" value="Unassembled WGS sequence"/>
</dbReference>
<comment type="similarity">
    <text evidence="4">Belongs to the peroxidase family.</text>
</comment>
<dbReference type="Pfam" id="PF00141">
    <property type="entry name" value="peroxidase"/>
    <property type="match status" value="1"/>
</dbReference>
<dbReference type="GO" id="GO:0020037">
    <property type="term" value="F:heme binding"/>
    <property type="evidence" value="ECO:0007669"/>
    <property type="project" value="UniProtKB-UniRule"/>
</dbReference>
<feature type="chain" id="PRO_5035960361" description="Peroxidase" evidence="5">
    <location>
        <begin position="22"/>
        <end position="525"/>
    </location>
</feature>
<keyword evidence="2" id="KW-0349">Heme</keyword>
<keyword evidence="1 5" id="KW-0575">Peroxidase</keyword>
<evidence type="ECO:0000313" key="8">
    <source>
        <dbReference type="Proteomes" id="UP000469558"/>
    </source>
</evidence>
<dbReference type="Gene3D" id="1.10.420.10">
    <property type="entry name" value="Peroxidase, domain 2"/>
    <property type="match status" value="1"/>
</dbReference>
<evidence type="ECO:0000256" key="4">
    <source>
        <dbReference type="RuleBase" id="RU004241"/>
    </source>
</evidence>
<dbReference type="PRINTS" id="PR00458">
    <property type="entry name" value="PEROXIDASE"/>
</dbReference>
<gene>
    <name evidence="7" type="ORF">LSUE1_G008247</name>
</gene>
<keyword evidence="3 5" id="KW-0560">Oxidoreductase</keyword>
<protein>
    <recommendedName>
        <fullName evidence="5">Peroxidase</fullName>
        <ecNumber evidence="5">1.11.1.-</ecNumber>
    </recommendedName>
</protein>
<keyword evidence="5" id="KW-0732">Signal</keyword>
<accession>A0A8T9BVA2</accession>
<dbReference type="PROSITE" id="PS50873">
    <property type="entry name" value="PEROXIDASE_4"/>
    <property type="match status" value="1"/>
</dbReference>
<dbReference type="AlphaFoldDB" id="A0A8T9BVA2"/>
<dbReference type="GO" id="GO:0000302">
    <property type="term" value="P:response to reactive oxygen species"/>
    <property type="evidence" value="ECO:0007669"/>
    <property type="project" value="TreeGrafter"/>
</dbReference>
<evidence type="ECO:0000256" key="1">
    <source>
        <dbReference type="ARBA" id="ARBA00022559"/>
    </source>
</evidence>
<dbReference type="EC" id="1.11.1.-" evidence="5"/>
<evidence type="ECO:0000313" key="7">
    <source>
        <dbReference type="EMBL" id="TVY62831.1"/>
    </source>
</evidence>
<comment type="caution">
    <text evidence="7">The sequence shown here is derived from an EMBL/GenBank/DDBJ whole genome shotgun (WGS) entry which is preliminary data.</text>
</comment>
<dbReference type="EMBL" id="QGMK01001897">
    <property type="protein sequence ID" value="TVY62831.1"/>
    <property type="molecule type" value="Genomic_DNA"/>
</dbReference>
<dbReference type="InterPro" id="IPR010255">
    <property type="entry name" value="Haem_peroxidase_sf"/>
</dbReference>
<proteinExistence type="inferred from homology"/>
<evidence type="ECO:0000256" key="5">
    <source>
        <dbReference type="RuleBase" id="RU363051"/>
    </source>
</evidence>
<reference evidence="7 8" key="1">
    <citation type="submission" date="2018-05" db="EMBL/GenBank/DDBJ databases">
        <title>Genome sequencing and assembly of the regulated plant pathogen Lachnellula willkommii and related sister species for the development of diagnostic species identification markers.</title>
        <authorList>
            <person name="Giroux E."/>
            <person name="Bilodeau G."/>
        </authorList>
    </citation>
    <scope>NUCLEOTIDE SEQUENCE [LARGE SCALE GENOMIC DNA]</scope>
    <source>
        <strain evidence="7 8">CBS 268.59</strain>
    </source>
</reference>
<organism evidence="7 8">
    <name type="scientific">Lachnellula suecica</name>
    <dbReference type="NCBI Taxonomy" id="602035"/>
    <lineage>
        <taxon>Eukaryota</taxon>
        <taxon>Fungi</taxon>
        <taxon>Dikarya</taxon>
        <taxon>Ascomycota</taxon>
        <taxon>Pezizomycotina</taxon>
        <taxon>Leotiomycetes</taxon>
        <taxon>Helotiales</taxon>
        <taxon>Lachnaceae</taxon>
        <taxon>Lachnellula</taxon>
    </lineage>
</organism>
<dbReference type="PANTHER" id="PTHR31356">
    <property type="entry name" value="THYLAKOID LUMENAL 29 KDA PROTEIN, CHLOROPLASTIC-RELATED"/>
    <property type="match status" value="1"/>
</dbReference>
<dbReference type="InterPro" id="IPR002016">
    <property type="entry name" value="Haem_peroxidase"/>
</dbReference>
<dbReference type="SUPFAM" id="SSF48113">
    <property type="entry name" value="Heme-dependent peroxidases"/>
    <property type="match status" value="1"/>
</dbReference>
<sequence length="525" mass="53799">MIVPFSSSRAAPLLMFGAVACAQFNGIDIRDKIEEIEHLWVDNRGTNSDGFVGGVTPCANYIGFASNGRNRGEQTSAQWVRMVFHDSVTANLAAGTGGVDASIGFESNRAENSGLFINDTLQFMRPTVNAYLSMADNIALGLVVSLVTCGGANTGIPLRAGRIDAVEAGPAGVPEPTTDLATTLAQFAAAGFNQSETIALTACGHSLGRTHYSNFPDIISSLDGGVGFDSTPAAFDSSVVNEYLEGSGLLGGPLVTASNSSDQSDLRLYISDKNITMQALSTEAVFQTQCNSLFERMLNTVPSAVILSDPISPMTWKGVSIILDISSAGVVSVSGSIRNLYTTITRPATVPFTLTTSAGTSAILASTSAIGAGSGIFGSTIYWSFNSTTTSPGTTSVNFGDVVYPVNDQIFITPLQSINNRGAITVKAAVLTSLVGSSTMTAVLYVPGTQQGSLSPKITNTTIAMTSYGTVGLYTLFASGSTTVGGGGAPGGPGGGGGGGGTIVVKALLGDIASRTVKSTLFARA</sequence>
<keyword evidence="8" id="KW-1185">Reference proteome</keyword>
<keyword evidence="2" id="KW-0479">Metal-binding</keyword>